<dbReference type="Gene3D" id="2.60.40.10">
    <property type="entry name" value="Immunoglobulins"/>
    <property type="match status" value="2"/>
</dbReference>
<dbReference type="InterPro" id="IPR036179">
    <property type="entry name" value="Ig-like_dom_sf"/>
</dbReference>
<dbReference type="AlphaFoldDB" id="A0A3Q1H891"/>
<reference evidence="2" key="1">
    <citation type="submission" date="2025-08" db="UniProtKB">
        <authorList>
            <consortium name="Ensembl"/>
        </authorList>
    </citation>
    <scope>IDENTIFICATION</scope>
</reference>
<dbReference type="SMART" id="SM00409">
    <property type="entry name" value="IG"/>
    <property type="match status" value="2"/>
</dbReference>
<reference evidence="2" key="2">
    <citation type="submission" date="2025-09" db="UniProtKB">
        <authorList>
            <consortium name="Ensembl"/>
        </authorList>
    </citation>
    <scope>IDENTIFICATION</scope>
</reference>
<dbReference type="InParanoid" id="A0A3Q1H891"/>
<dbReference type="STRING" id="80966.ENSAPOP00000024985"/>
<sequence length="202" mass="22488">MIFHLCLFASELPGPPMICLNSNFRPNQSDAVLTAGSAFSLSCHGNGSVYWSSSAFRLKFEDRLPNPVQVSRADPRHTGTYCCRYTNHSLEHMHTWIHLYITGETSLGHAPCHSSPTLKEGQDYLFKCLLTDPSLTNLTLQSKDRGRGLPPGMKVTFDPRKGALIQQLQRSFNGQYTCSGWKDGRLNATFPVSLGTHCRKPS</sequence>
<dbReference type="Proteomes" id="UP000257200">
    <property type="component" value="Unplaced"/>
</dbReference>
<proteinExistence type="predicted"/>
<protein>
    <recommendedName>
        <fullName evidence="1">Immunoglobulin domain-containing protein</fullName>
    </recommendedName>
</protein>
<dbReference type="InterPro" id="IPR013783">
    <property type="entry name" value="Ig-like_fold"/>
</dbReference>
<evidence type="ECO:0000259" key="1">
    <source>
        <dbReference type="SMART" id="SM00409"/>
    </source>
</evidence>
<dbReference type="SUPFAM" id="SSF48726">
    <property type="entry name" value="Immunoglobulin"/>
    <property type="match status" value="2"/>
</dbReference>
<dbReference type="InterPro" id="IPR003599">
    <property type="entry name" value="Ig_sub"/>
</dbReference>
<dbReference type="GeneTree" id="ENSGT00940000179958"/>
<keyword evidence="3" id="KW-1185">Reference proteome</keyword>
<name>A0A3Q1H891_9TELE</name>
<evidence type="ECO:0000313" key="3">
    <source>
        <dbReference type="Proteomes" id="UP000257200"/>
    </source>
</evidence>
<dbReference type="Ensembl" id="ENSAPOT00000007368.1">
    <property type="protein sequence ID" value="ENSAPOP00000024985.1"/>
    <property type="gene ID" value="ENSAPOG00000007802.1"/>
</dbReference>
<evidence type="ECO:0000313" key="2">
    <source>
        <dbReference type="Ensembl" id="ENSAPOP00000024985.1"/>
    </source>
</evidence>
<feature type="domain" description="Immunoglobulin" evidence="1">
    <location>
        <begin position="28"/>
        <end position="100"/>
    </location>
</feature>
<feature type="domain" description="Immunoglobulin" evidence="1">
    <location>
        <begin position="113"/>
        <end position="195"/>
    </location>
</feature>
<accession>A0A3Q1H891</accession>
<organism evidence="2 3">
    <name type="scientific">Acanthochromis polyacanthus</name>
    <name type="common">spiny chromis</name>
    <dbReference type="NCBI Taxonomy" id="80966"/>
    <lineage>
        <taxon>Eukaryota</taxon>
        <taxon>Metazoa</taxon>
        <taxon>Chordata</taxon>
        <taxon>Craniata</taxon>
        <taxon>Vertebrata</taxon>
        <taxon>Euteleostomi</taxon>
        <taxon>Actinopterygii</taxon>
        <taxon>Neopterygii</taxon>
        <taxon>Teleostei</taxon>
        <taxon>Neoteleostei</taxon>
        <taxon>Acanthomorphata</taxon>
        <taxon>Ovalentaria</taxon>
        <taxon>Pomacentridae</taxon>
        <taxon>Acanthochromis</taxon>
    </lineage>
</organism>